<protein>
    <submittedName>
        <fullName evidence="1">Uncharacterized protein</fullName>
    </submittedName>
</protein>
<keyword evidence="2" id="KW-1185">Reference proteome</keyword>
<dbReference type="Proteomes" id="UP001301958">
    <property type="component" value="Unassembled WGS sequence"/>
</dbReference>
<reference evidence="1" key="2">
    <citation type="submission" date="2023-05" db="EMBL/GenBank/DDBJ databases">
        <authorList>
            <consortium name="Lawrence Berkeley National Laboratory"/>
            <person name="Steindorff A."/>
            <person name="Hensen N."/>
            <person name="Bonometti L."/>
            <person name="Westerberg I."/>
            <person name="Brannstrom I.O."/>
            <person name="Guillou S."/>
            <person name="Cros-Aarteil S."/>
            <person name="Calhoun S."/>
            <person name="Haridas S."/>
            <person name="Kuo A."/>
            <person name="Mondo S."/>
            <person name="Pangilinan J."/>
            <person name="Riley R."/>
            <person name="Labutti K."/>
            <person name="Andreopoulos B."/>
            <person name="Lipzen A."/>
            <person name="Chen C."/>
            <person name="Yanf M."/>
            <person name="Daum C."/>
            <person name="Ng V."/>
            <person name="Clum A."/>
            <person name="Ohm R."/>
            <person name="Martin F."/>
            <person name="Silar P."/>
            <person name="Natvig D."/>
            <person name="Lalanne C."/>
            <person name="Gautier V."/>
            <person name="Ament-Velasquez S.L."/>
            <person name="Kruys A."/>
            <person name="Hutchinson M.I."/>
            <person name="Powell A.J."/>
            <person name="Barry K."/>
            <person name="Miller A.N."/>
            <person name="Grigoriev I.V."/>
            <person name="Debuchy R."/>
            <person name="Gladieux P."/>
            <person name="Thoren M.H."/>
            <person name="Johannesson H."/>
        </authorList>
    </citation>
    <scope>NUCLEOTIDE SEQUENCE</scope>
    <source>
        <strain evidence="1">CBS 990.96</strain>
    </source>
</reference>
<sequence length="240" mass="27631">MDPDGDLILSVGSDGQKREFQVDAATLRRISPVYKIMLFGKWAESKPADGREWVVALPEDEPSGRHVLDFGWGMEALAWEDIPWGFAPHSWEDFVREQRNEVVKKVVKCLEDQVEGRKGRTGWLYANRDIWSVTKQSFSWAFIGNNAWEEHGIDKRACQINAGRWKVLEGLVKEFAPMPKALNDATPMLLIDTLSTRVTRLKQPTVMKNVVRGLSYRLKSRFFPSLLKRRIGYLLKRGKR</sequence>
<gene>
    <name evidence="1" type="ORF">QBC38DRAFT_485672</name>
</gene>
<name>A0AAN7BJF3_9PEZI</name>
<dbReference type="AlphaFoldDB" id="A0AAN7BJF3"/>
<evidence type="ECO:0000313" key="2">
    <source>
        <dbReference type="Proteomes" id="UP001301958"/>
    </source>
</evidence>
<dbReference type="EMBL" id="MU865395">
    <property type="protein sequence ID" value="KAK4224362.1"/>
    <property type="molecule type" value="Genomic_DNA"/>
</dbReference>
<organism evidence="1 2">
    <name type="scientific">Podospora fimiseda</name>
    <dbReference type="NCBI Taxonomy" id="252190"/>
    <lineage>
        <taxon>Eukaryota</taxon>
        <taxon>Fungi</taxon>
        <taxon>Dikarya</taxon>
        <taxon>Ascomycota</taxon>
        <taxon>Pezizomycotina</taxon>
        <taxon>Sordariomycetes</taxon>
        <taxon>Sordariomycetidae</taxon>
        <taxon>Sordariales</taxon>
        <taxon>Podosporaceae</taxon>
        <taxon>Podospora</taxon>
    </lineage>
</organism>
<evidence type="ECO:0000313" key="1">
    <source>
        <dbReference type="EMBL" id="KAK4224362.1"/>
    </source>
</evidence>
<accession>A0AAN7BJF3</accession>
<proteinExistence type="predicted"/>
<comment type="caution">
    <text evidence="1">The sequence shown here is derived from an EMBL/GenBank/DDBJ whole genome shotgun (WGS) entry which is preliminary data.</text>
</comment>
<reference evidence="1" key="1">
    <citation type="journal article" date="2023" name="Mol. Phylogenet. Evol.">
        <title>Genome-scale phylogeny and comparative genomics of the fungal order Sordariales.</title>
        <authorList>
            <person name="Hensen N."/>
            <person name="Bonometti L."/>
            <person name="Westerberg I."/>
            <person name="Brannstrom I.O."/>
            <person name="Guillou S."/>
            <person name="Cros-Aarteil S."/>
            <person name="Calhoun S."/>
            <person name="Haridas S."/>
            <person name="Kuo A."/>
            <person name="Mondo S."/>
            <person name="Pangilinan J."/>
            <person name="Riley R."/>
            <person name="LaButti K."/>
            <person name="Andreopoulos B."/>
            <person name="Lipzen A."/>
            <person name="Chen C."/>
            <person name="Yan M."/>
            <person name="Daum C."/>
            <person name="Ng V."/>
            <person name="Clum A."/>
            <person name="Steindorff A."/>
            <person name="Ohm R.A."/>
            <person name="Martin F."/>
            <person name="Silar P."/>
            <person name="Natvig D.O."/>
            <person name="Lalanne C."/>
            <person name="Gautier V."/>
            <person name="Ament-Velasquez S.L."/>
            <person name="Kruys A."/>
            <person name="Hutchinson M.I."/>
            <person name="Powell A.J."/>
            <person name="Barry K."/>
            <person name="Miller A.N."/>
            <person name="Grigoriev I.V."/>
            <person name="Debuchy R."/>
            <person name="Gladieux P."/>
            <person name="Hiltunen Thoren M."/>
            <person name="Johannesson H."/>
        </authorList>
    </citation>
    <scope>NUCLEOTIDE SEQUENCE</scope>
    <source>
        <strain evidence="1">CBS 990.96</strain>
    </source>
</reference>